<dbReference type="InterPro" id="IPR035959">
    <property type="entry name" value="RutC-like_sf"/>
</dbReference>
<dbReference type="PANTHER" id="PTHR11803:SF58">
    <property type="entry name" value="PROTEIN HMF1-RELATED"/>
    <property type="match status" value="1"/>
</dbReference>
<dbReference type="Proteomes" id="UP001521150">
    <property type="component" value="Unassembled WGS sequence"/>
</dbReference>
<evidence type="ECO:0000313" key="3">
    <source>
        <dbReference type="Proteomes" id="UP001521150"/>
    </source>
</evidence>
<evidence type="ECO:0000313" key="2">
    <source>
        <dbReference type="EMBL" id="MCE7007233.1"/>
    </source>
</evidence>
<comment type="similarity">
    <text evidence="1">Belongs to the RutC family.</text>
</comment>
<name>A0ABS8ZLA1_9PSEU</name>
<dbReference type="InterPro" id="IPR006175">
    <property type="entry name" value="YjgF/YER057c/UK114"/>
</dbReference>
<reference evidence="2 3" key="1">
    <citation type="submission" date="2021-12" db="EMBL/GenBank/DDBJ databases">
        <title>Genome sequence of Kibdelosporangium philippinense ATCC 49844.</title>
        <authorList>
            <person name="Fedorov E.A."/>
            <person name="Omeragic M."/>
            <person name="Shalygina K.F."/>
            <person name="Maclea K.S."/>
        </authorList>
    </citation>
    <scope>NUCLEOTIDE SEQUENCE [LARGE SCALE GENOMIC DNA]</scope>
    <source>
        <strain evidence="2 3">ATCC 49844</strain>
    </source>
</reference>
<organism evidence="2 3">
    <name type="scientific">Kibdelosporangium philippinense</name>
    <dbReference type="NCBI Taxonomy" id="211113"/>
    <lineage>
        <taxon>Bacteria</taxon>
        <taxon>Bacillati</taxon>
        <taxon>Actinomycetota</taxon>
        <taxon>Actinomycetes</taxon>
        <taxon>Pseudonocardiales</taxon>
        <taxon>Pseudonocardiaceae</taxon>
        <taxon>Kibdelosporangium</taxon>
    </lineage>
</organism>
<proteinExistence type="inferred from homology"/>
<dbReference type="CDD" id="cd00448">
    <property type="entry name" value="YjgF_YER057c_UK114_family"/>
    <property type="match status" value="1"/>
</dbReference>
<dbReference type="Gene3D" id="3.30.1330.40">
    <property type="entry name" value="RutC-like"/>
    <property type="match status" value="1"/>
</dbReference>
<evidence type="ECO:0000256" key="1">
    <source>
        <dbReference type="ARBA" id="ARBA00010552"/>
    </source>
</evidence>
<keyword evidence="3" id="KW-1185">Reference proteome</keyword>
<dbReference type="Pfam" id="PF01042">
    <property type="entry name" value="Ribonuc_L-PSP"/>
    <property type="match status" value="1"/>
</dbReference>
<dbReference type="SUPFAM" id="SSF55298">
    <property type="entry name" value="YjgF-like"/>
    <property type="match status" value="1"/>
</dbReference>
<sequence length="146" mass="15614">MIERVNPAELGKPSGFSHAVAVNTADAERIVFLAGQTALNIENKIVGDGVVEQFEKALGNLIAALRGAGGEPEDLVSVTIYIVDMEDYKAHAREIGRVWRTLVGTEYPAMAGIGVSRLWDVEALVEVQGYAAIRTTRSTQTASAAE</sequence>
<comment type="caution">
    <text evidence="2">The sequence shown here is derived from an EMBL/GenBank/DDBJ whole genome shotgun (WGS) entry which is preliminary data.</text>
</comment>
<gene>
    <name evidence="2" type="ORF">LWC34_31085</name>
</gene>
<dbReference type="PANTHER" id="PTHR11803">
    <property type="entry name" value="2-IMINOBUTANOATE/2-IMINOPROPANOATE DEAMINASE RIDA"/>
    <property type="match status" value="1"/>
</dbReference>
<protein>
    <submittedName>
        <fullName evidence="2">RidA family protein</fullName>
    </submittedName>
</protein>
<dbReference type="RefSeq" id="WP_233728612.1">
    <property type="nucleotide sequence ID" value="NZ_JAJVCN010000002.1"/>
</dbReference>
<dbReference type="EMBL" id="JAJVCN010000002">
    <property type="protein sequence ID" value="MCE7007233.1"/>
    <property type="molecule type" value="Genomic_DNA"/>
</dbReference>
<accession>A0ABS8ZLA1</accession>